<feature type="region of interest" description="Disordered" evidence="1">
    <location>
        <begin position="30"/>
        <end position="81"/>
    </location>
</feature>
<reference evidence="3" key="1">
    <citation type="journal article" date="2021" name="Proc. Natl. Acad. Sci. U.S.A.">
        <title>Three genomes in the algal genus Volvox reveal the fate of a haploid sex-determining region after a transition to homothallism.</title>
        <authorList>
            <person name="Yamamoto K."/>
            <person name="Hamaji T."/>
            <person name="Kawai-Toyooka H."/>
            <person name="Matsuzaki R."/>
            <person name="Takahashi F."/>
            <person name="Nishimura Y."/>
            <person name="Kawachi M."/>
            <person name="Noguchi H."/>
            <person name="Minakuchi Y."/>
            <person name="Umen J.G."/>
            <person name="Toyoda A."/>
            <person name="Nozaki H."/>
        </authorList>
    </citation>
    <scope>NUCLEOTIDE SEQUENCE</scope>
    <source>
        <strain evidence="3">NIES-3785</strain>
    </source>
</reference>
<sequence length="244" mass="25194">MGLNEAIALVFFVALLRRGMAQPGFLMAPPSYGSSSTRPPPSTYPPTYWPASQPPASPPLSPSPPPISPSPSTQLPSPSASPYYQPPAAFAGSVSFLGPASNCQGSVFDGYGTYDITTSPTGRFTAASTPSAVEVYVLVGESGGSCRDKFTGLILPFAISGIMYRTPTPDAESFAVVSPVTKLLQYVSSTDANHVKAAYGFVGVDASNGLNGGLAAIRSSIATTRRTGIRMVFADAALSSLVIT</sequence>
<feature type="compositionally biased region" description="Low complexity" evidence="1">
    <location>
        <begin position="70"/>
        <end position="81"/>
    </location>
</feature>
<dbReference type="Proteomes" id="UP000722791">
    <property type="component" value="Unassembled WGS sequence"/>
</dbReference>
<name>A0A8J4GSZ5_9CHLO</name>
<feature type="signal peptide" evidence="2">
    <location>
        <begin position="1"/>
        <end position="21"/>
    </location>
</feature>
<evidence type="ECO:0000313" key="3">
    <source>
        <dbReference type="EMBL" id="GIM12965.1"/>
    </source>
</evidence>
<evidence type="ECO:0000256" key="2">
    <source>
        <dbReference type="SAM" id="SignalP"/>
    </source>
</evidence>
<gene>
    <name evidence="3" type="ORF">Vretimale_16140</name>
</gene>
<organism evidence="3 4">
    <name type="scientific">Volvox reticuliferus</name>
    <dbReference type="NCBI Taxonomy" id="1737510"/>
    <lineage>
        <taxon>Eukaryota</taxon>
        <taxon>Viridiplantae</taxon>
        <taxon>Chlorophyta</taxon>
        <taxon>core chlorophytes</taxon>
        <taxon>Chlorophyceae</taxon>
        <taxon>CS clade</taxon>
        <taxon>Chlamydomonadales</taxon>
        <taxon>Volvocaceae</taxon>
        <taxon>Volvox</taxon>
    </lineage>
</organism>
<protein>
    <submittedName>
        <fullName evidence="3">Uncharacterized protein</fullName>
    </submittedName>
</protein>
<keyword evidence="2" id="KW-0732">Signal</keyword>
<proteinExistence type="predicted"/>
<evidence type="ECO:0000313" key="4">
    <source>
        <dbReference type="Proteomes" id="UP000722791"/>
    </source>
</evidence>
<feature type="non-terminal residue" evidence="3">
    <location>
        <position position="244"/>
    </location>
</feature>
<feature type="compositionally biased region" description="Pro residues" evidence="1">
    <location>
        <begin position="38"/>
        <end position="69"/>
    </location>
</feature>
<comment type="caution">
    <text evidence="3">The sequence shown here is derived from an EMBL/GenBank/DDBJ whole genome shotgun (WGS) entry which is preliminary data.</text>
</comment>
<accession>A0A8J4GSZ5</accession>
<dbReference type="EMBL" id="BNCQ01000046">
    <property type="protein sequence ID" value="GIM12965.1"/>
    <property type="molecule type" value="Genomic_DNA"/>
</dbReference>
<evidence type="ECO:0000256" key="1">
    <source>
        <dbReference type="SAM" id="MobiDB-lite"/>
    </source>
</evidence>
<feature type="chain" id="PRO_5035221926" evidence="2">
    <location>
        <begin position="22"/>
        <end position="244"/>
    </location>
</feature>
<dbReference type="AlphaFoldDB" id="A0A8J4GSZ5"/>